<gene>
    <name evidence="1" type="ORF">ALP10_200219</name>
</gene>
<name>A0A3M6CPZ2_9PSED</name>
<protein>
    <submittedName>
        <fullName evidence="1">Uncharacterized protein</fullName>
    </submittedName>
</protein>
<sequence>MTKQCHIARQGYVIEDNRVAAFEQNGLQREYIDIRQFFQHIP</sequence>
<accession>A0A3M6CPZ2</accession>
<dbReference type="EMBL" id="RBUT01000123">
    <property type="protein sequence ID" value="RMV45753.1"/>
    <property type="molecule type" value="Genomic_DNA"/>
</dbReference>
<reference evidence="1 2" key="1">
    <citation type="submission" date="2018-08" db="EMBL/GenBank/DDBJ databases">
        <title>Recombination of ecologically and evolutionarily significant loci maintains genetic cohesion in the Pseudomonas syringae species complex.</title>
        <authorList>
            <person name="Dillon M."/>
            <person name="Thakur S."/>
            <person name="Almeida R.N.D."/>
            <person name="Weir B.S."/>
            <person name="Guttman D.S."/>
        </authorList>
    </citation>
    <scope>NUCLEOTIDE SEQUENCE [LARGE SCALE GENOMIC DNA]</scope>
    <source>
        <strain evidence="1 2">ICMP 3263</strain>
    </source>
</reference>
<organism evidence="1 2">
    <name type="scientific">Pseudomonas syringae pv. helianthi</name>
    <dbReference type="NCBI Taxonomy" id="251654"/>
    <lineage>
        <taxon>Bacteria</taxon>
        <taxon>Pseudomonadati</taxon>
        <taxon>Pseudomonadota</taxon>
        <taxon>Gammaproteobacteria</taxon>
        <taxon>Pseudomonadales</taxon>
        <taxon>Pseudomonadaceae</taxon>
        <taxon>Pseudomonas</taxon>
    </lineage>
</organism>
<dbReference type="Proteomes" id="UP000279173">
    <property type="component" value="Unassembled WGS sequence"/>
</dbReference>
<proteinExistence type="predicted"/>
<comment type="caution">
    <text evidence="1">The sequence shown here is derived from an EMBL/GenBank/DDBJ whole genome shotgun (WGS) entry which is preliminary data.</text>
</comment>
<evidence type="ECO:0000313" key="2">
    <source>
        <dbReference type="Proteomes" id="UP000279173"/>
    </source>
</evidence>
<evidence type="ECO:0000313" key="1">
    <source>
        <dbReference type="EMBL" id="RMV45753.1"/>
    </source>
</evidence>
<dbReference type="AlphaFoldDB" id="A0A3M6CPZ2"/>